<dbReference type="Gene3D" id="3.30.70.1070">
    <property type="entry name" value="Sporulation related repeat"/>
    <property type="match status" value="1"/>
</dbReference>
<dbReference type="InterPro" id="IPR007730">
    <property type="entry name" value="SPOR-like_dom"/>
</dbReference>
<dbReference type="EC" id="4.2.2.-" evidence="4"/>
<comment type="caution">
    <text evidence="8">The sequence shown here is derived from an EMBL/GenBank/DDBJ whole genome shotgun (WGS) entry which is preliminary data.</text>
</comment>
<name>A0ABT0E647_9GAMM</name>
<dbReference type="CDD" id="cd22268">
    <property type="entry name" value="DPBB_RlpA-like"/>
    <property type="match status" value="1"/>
</dbReference>
<evidence type="ECO:0000313" key="8">
    <source>
        <dbReference type="EMBL" id="MCK0537306.1"/>
    </source>
</evidence>
<proteinExistence type="inferred from homology"/>
<evidence type="ECO:0000256" key="5">
    <source>
        <dbReference type="RuleBase" id="RU003495"/>
    </source>
</evidence>
<keyword evidence="9" id="KW-1185">Reference proteome</keyword>
<keyword evidence="1" id="KW-0732">Signal</keyword>
<reference evidence="8" key="1">
    <citation type="submission" date="2022-04" db="EMBL/GenBank/DDBJ databases">
        <title>Alcanivorax sp. CY1518 draft genome sequence.</title>
        <authorList>
            <person name="Zhao G."/>
            <person name="An M."/>
        </authorList>
    </citation>
    <scope>NUCLEOTIDE SEQUENCE</scope>
    <source>
        <strain evidence="8">CY1518</strain>
    </source>
</reference>
<dbReference type="InterPro" id="IPR034718">
    <property type="entry name" value="RlpA"/>
</dbReference>
<keyword evidence="4" id="KW-0564">Palmitate</keyword>
<evidence type="ECO:0000256" key="1">
    <source>
        <dbReference type="ARBA" id="ARBA00022729"/>
    </source>
</evidence>
<evidence type="ECO:0000256" key="4">
    <source>
        <dbReference type="HAMAP-Rule" id="MF_02071"/>
    </source>
</evidence>
<dbReference type="PROSITE" id="PS51257">
    <property type="entry name" value="PROKAR_LIPOPROTEIN"/>
    <property type="match status" value="1"/>
</dbReference>
<keyword evidence="4" id="KW-0449">Lipoprotein</keyword>
<dbReference type="RefSeq" id="WP_246950425.1">
    <property type="nucleotide sequence ID" value="NZ_JALKII010000003.1"/>
</dbReference>
<feature type="region of interest" description="Disordered" evidence="6">
    <location>
        <begin position="31"/>
        <end position="71"/>
    </location>
</feature>
<keyword evidence="3 4" id="KW-0961">Cell wall biogenesis/degradation</keyword>
<dbReference type="Gene3D" id="2.40.40.10">
    <property type="entry name" value="RlpA-like domain"/>
    <property type="match status" value="1"/>
</dbReference>
<dbReference type="HAMAP" id="MF_02071">
    <property type="entry name" value="RlpA"/>
    <property type="match status" value="1"/>
</dbReference>
<feature type="region of interest" description="Disordered" evidence="6">
    <location>
        <begin position="199"/>
        <end position="231"/>
    </location>
</feature>
<dbReference type="SUPFAM" id="SSF110997">
    <property type="entry name" value="Sporulation related repeat"/>
    <property type="match status" value="1"/>
</dbReference>
<feature type="domain" description="SPOR" evidence="7">
    <location>
        <begin position="232"/>
        <end position="312"/>
    </location>
</feature>
<dbReference type="InterPro" id="IPR036908">
    <property type="entry name" value="RlpA-like_sf"/>
</dbReference>
<comment type="function">
    <text evidence="4">Lytic transglycosylase with a strong preference for naked glycan strands that lack stem peptides.</text>
</comment>
<evidence type="ECO:0000313" key="9">
    <source>
        <dbReference type="Proteomes" id="UP001165524"/>
    </source>
</evidence>
<accession>A0ABT0E647</accession>
<keyword evidence="2 4" id="KW-0456">Lyase</keyword>
<keyword evidence="4" id="KW-0472">Membrane</keyword>
<dbReference type="NCBIfam" id="TIGR00413">
    <property type="entry name" value="rlpA"/>
    <property type="match status" value="1"/>
</dbReference>
<comment type="subcellular location">
    <subcellularLocation>
        <location evidence="4">Cell membrane</location>
        <topology evidence="4">Lipid-anchor</topology>
    </subcellularLocation>
</comment>
<evidence type="ECO:0000256" key="2">
    <source>
        <dbReference type="ARBA" id="ARBA00023239"/>
    </source>
</evidence>
<dbReference type="InterPro" id="IPR009009">
    <property type="entry name" value="RlpA-like_DPBB"/>
</dbReference>
<dbReference type="InterPro" id="IPR012997">
    <property type="entry name" value="RplA"/>
</dbReference>
<keyword evidence="4" id="KW-1003">Cell membrane</keyword>
<dbReference type="Proteomes" id="UP001165524">
    <property type="component" value="Unassembled WGS sequence"/>
</dbReference>
<dbReference type="EMBL" id="JALKII010000003">
    <property type="protein sequence ID" value="MCK0537306.1"/>
    <property type="molecule type" value="Genomic_DNA"/>
</dbReference>
<evidence type="ECO:0000256" key="6">
    <source>
        <dbReference type="SAM" id="MobiDB-lite"/>
    </source>
</evidence>
<gene>
    <name evidence="4" type="primary">rlpA</name>
    <name evidence="8" type="ORF">MU846_06235</name>
</gene>
<protein>
    <recommendedName>
        <fullName evidence="4">Endolytic peptidoglycan transglycosylase RlpA</fullName>
        <ecNumber evidence="4">4.2.2.-</ecNumber>
    </recommendedName>
</protein>
<dbReference type="Pfam" id="PF05036">
    <property type="entry name" value="SPOR"/>
    <property type="match status" value="1"/>
</dbReference>
<dbReference type="SUPFAM" id="SSF50685">
    <property type="entry name" value="Barwin-like endoglucanases"/>
    <property type="match status" value="1"/>
</dbReference>
<dbReference type="PANTHER" id="PTHR34183">
    <property type="entry name" value="ENDOLYTIC PEPTIDOGLYCAN TRANSGLYCOSYLASE RLPA"/>
    <property type="match status" value="1"/>
</dbReference>
<organism evidence="8 9">
    <name type="scientific">Alcanivorax quisquiliarum</name>
    <dbReference type="NCBI Taxonomy" id="2933565"/>
    <lineage>
        <taxon>Bacteria</taxon>
        <taxon>Pseudomonadati</taxon>
        <taxon>Pseudomonadota</taxon>
        <taxon>Gammaproteobacteria</taxon>
        <taxon>Oceanospirillales</taxon>
        <taxon>Alcanivoracaceae</taxon>
        <taxon>Alcanivorax</taxon>
    </lineage>
</organism>
<dbReference type="InterPro" id="IPR036680">
    <property type="entry name" value="SPOR-like_sf"/>
</dbReference>
<dbReference type="Pfam" id="PF03330">
    <property type="entry name" value="DPBB_1"/>
    <property type="match status" value="1"/>
</dbReference>
<evidence type="ECO:0000256" key="3">
    <source>
        <dbReference type="ARBA" id="ARBA00023316"/>
    </source>
</evidence>
<comment type="similarity">
    <text evidence="4 5">Belongs to the RlpA family.</text>
</comment>
<dbReference type="PROSITE" id="PS51724">
    <property type="entry name" value="SPOR"/>
    <property type="match status" value="1"/>
</dbReference>
<evidence type="ECO:0000259" key="7">
    <source>
        <dbReference type="PROSITE" id="PS51724"/>
    </source>
</evidence>
<dbReference type="PANTHER" id="PTHR34183:SF1">
    <property type="entry name" value="ENDOLYTIC PEPTIDOGLYCAN TRANSGLYCOSYLASE RLPA"/>
    <property type="match status" value="1"/>
</dbReference>
<sequence length="312" mass="33500">MHARALPYSLLTLLFTGLLLGGCAGRVPAPPAGAPGDAPATPPVTPGSDRYSISQDTAPAKRPDVNTIPEPEVRAELPSRYGNHSPYTVFGQTYHVLPDAEGYTAEGIASWYGVKFHGHRTSSGEPYDMYQFTAAHRSLPLPSFARVTNLDNGKSVVVRVNDRGPFHPDREIDLSWAAASRLGIEQSGTGRVRVEVLTPAGQQTRTASDDTRDGARTSGAGSGIIRAAADSPPPPAELYLQIGAFRQPESAQQLVNRLLAQFSYPVAIRPGPSSSEPLYRVWLGPFSTEQSRETAHGDLFEAGYGEPVRVMP</sequence>